<evidence type="ECO:0000256" key="1">
    <source>
        <dbReference type="SAM" id="MobiDB-lite"/>
    </source>
</evidence>
<dbReference type="Proteomes" id="UP000517753">
    <property type="component" value="Unassembled WGS sequence"/>
</dbReference>
<dbReference type="InterPro" id="IPR014044">
    <property type="entry name" value="CAP_dom"/>
</dbReference>
<reference evidence="3 4" key="2">
    <citation type="submission" date="2020-08" db="EMBL/GenBank/DDBJ databases">
        <title>The Agave Microbiome: Exploring the role of microbial communities in plant adaptations to desert environments.</title>
        <authorList>
            <person name="Partida-Martinez L.P."/>
        </authorList>
    </citation>
    <scope>NUCLEOTIDE SEQUENCE [LARGE SCALE GENOMIC DNA]</scope>
    <source>
        <strain evidence="3 4">AS2.3</strain>
    </source>
</reference>
<evidence type="ECO:0000259" key="2">
    <source>
        <dbReference type="Pfam" id="PF00188"/>
    </source>
</evidence>
<evidence type="ECO:0000313" key="4">
    <source>
        <dbReference type="Proteomes" id="UP000517753"/>
    </source>
</evidence>
<dbReference type="Gene3D" id="3.40.33.10">
    <property type="entry name" value="CAP"/>
    <property type="match status" value="1"/>
</dbReference>
<dbReference type="PROSITE" id="PS51257">
    <property type="entry name" value="PROKAR_LIPOPROTEIN"/>
    <property type="match status" value="1"/>
</dbReference>
<feature type="domain" description="SCP" evidence="2">
    <location>
        <begin position="102"/>
        <end position="202"/>
    </location>
</feature>
<sequence length="352" mass="35849">MQMWKTGVTSTLLIALAGCGGSGDGGGGGASGIPVVSVPTPTPAPAPTPSPTATLPAASPTPTPTPAPTTWAGAAAALYDVPPDAATCRAGTLKASVKADFLARLNAIRALHQLPAVTYSEAEDAQEADSSLMMAVNKQLSHTPPTSWGCYTTTGAAAAGSSNLVGGWGTGLGTDSEDRYLGLWLTEGGSPAIGHRRWILNPFLGKTSYGRVALLLPDGSRASAASMRVFNFAGGVAVPAGLPPYVAYPQGDYPARYFTLSSYLSFTVVAGTASPYGANANVRYDRATISVTGPGGTLAVSDVTSDNEGYGVANNLQWRVAGLQAGVPYTVRIAGITGAPQAEYSYTFRIVS</sequence>
<evidence type="ECO:0000313" key="3">
    <source>
        <dbReference type="EMBL" id="NYD92206.1"/>
    </source>
</evidence>
<gene>
    <name evidence="3" type="ORF">HD841_004026</name>
</gene>
<comment type="caution">
    <text evidence="3">The sequence shown here is derived from an EMBL/GenBank/DDBJ whole genome shotgun (WGS) entry which is preliminary data.</text>
</comment>
<organism evidence="3 4">
    <name type="scientific">Sphingomonas melonis</name>
    <dbReference type="NCBI Taxonomy" id="152682"/>
    <lineage>
        <taxon>Bacteria</taxon>
        <taxon>Pseudomonadati</taxon>
        <taxon>Pseudomonadota</taxon>
        <taxon>Alphaproteobacteria</taxon>
        <taxon>Sphingomonadales</taxon>
        <taxon>Sphingomonadaceae</taxon>
        <taxon>Sphingomonas</taxon>
    </lineage>
</organism>
<dbReference type="EMBL" id="JACCBY010000009">
    <property type="protein sequence ID" value="NYD92206.1"/>
    <property type="molecule type" value="Genomic_DNA"/>
</dbReference>
<dbReference type="RefSeq" id="WP_179510587.1">
    <property type="nucleotide sequence ID" value="NZ_JACCBY010000009.1"/>
</dbReference>
<feature type="compositionally biased region" description="Pro residues" evidence="1">
    <location>
        <begin position="40"/>
        <end position="50"/>
    </location>
</feature>
<feature type="region of interest" description="Disordered" evidence="1">
    <location>
        <begin position="26"/>
        <end position="69"/>
    </location>
</feature>
<dbReference type="AlphaFoldDB" id="A0A7Y9FU58"/>
<protein>
    <submittedName>
        <fullName evidence="3">Uncharacterized protein YkwD</fullName>
    </submittedName>
</protein>
<dbReference type="Pfam" id="PF00188">
    <property type="entry name" value="CAP"/>
    <property type="match status" value="1"/>
</dbReference>
<accession>A0A7Y9FU58</accession>
<dbReference type="InterPro" id="IPR035940">
    <property type="entry name" value="CAP_sf"/>
</dbReference>
<name>A0A7Y9FU58_9SPHN</name>
<reference evidence="3 4" key="1">
    <citation type="submission" date="2020-07" db="EMBL/GenBank/DDBJ databases">
        <authorList>
            <person name="Partida-Martinez L."/>
            <person name="Huntemann M."/>
            <person name="Clum A."/>
            <person name="Wang J."/>
            <person name="Palaniappan K."/>
            <person name="Ritter S."/>
            <person name="Chen I.-M."/>
            <person name="Stamatis D."/>
            <person name="Reddy T."/>
            <person name="O'Malley R."/>
            <person name="Daum C."/>
            <person name="Shapiro N."/>
            <person name="Ivanova N."/>
            <person name="Kyrpides N."/>
            <person name="Woyke T."/>
        </authorList>
    </citation>
    <scope>NUCLEOTIDE SEQUENCE [LARGE SCALE GENOMIC DNA]</scope>
    <source>
        <strain evidence="3 4">AS2.3</strain>
    </source>
</reference>
<keyword evidence="4" id="KW-1185">Reference proteome</keyword>
<proteinExistence type="predicted"/>